<comment type="caution">
    <text evidence="1">The sequence shown here is derived from an EMBL/GenBank/DDBJ whole genome shotgun (WGS) entry which is preliminary data.</text>
</comment>
<protein>
    <submittedName>
        <fullName evidence="1">Uncharacterized protein</fullName>
    </submittedName>
</protein>
<gene>
    <name evidence="1" type="ORF">MMIC_P2356</name>
</gene>
<dbReference type="OrthoDB" id="5295613at2"/>
<sequence>MVDTALQNMIEDIEALSRLIGKRVRYLGEEYEVCDLLPEEGLLILSSDGNSDVQEDSFGRAHRLVPKRQNLKFRDAEGHPSSIWDELSFLDGPLL</sequence>
<dbReference type="RefSeq" id="WP_072660667.1">
    <property type="nucleotide sequence ID" value="NZ_BDFD01000029.1"/>
</dbReference>
<dbReference type="Proteomes" id="UP000231632">
    <property type="component" value="Unassembled WGS sequence"/>
</dbReference>
<accession>A0A1L8CR23</accession>
<dbReference type="EMBL" id="BDFD01000029">
    <property type="protein sequence ID" value="GAV21372.1"/>
    <property type="molecule type" value="Genomic_DNA"/>
</dbReference>
<proteinExistence type="predicted"/>
<dbReference type="STRING" id="1921010.MMIC_P2356"/>
<reference evidence="1 2" key="1">
    <citation type="journal article" date="2017" name="Arch. Microbiol.">
        <title>Mariprofundus micogutta sp. nov., a novel iron-oxidizing zetaproteobacterium isolated from a deep-sea hydrothermal field at the Bayonnaise knoll of the Izu-Ogasawara arc, and a description of Mariprofundales ord. nov. and Zetaproteobacteria classis nov.</title>
        <authorList>
            <person name="Makita H."/>
            <person name="Tanaka E."/>
            <person name="Mitsunobu S."/>
            <person name="Miyazaki M."/>
            <person name="Nunoura T."/>
            <person name="Uematsu K."/>
            <person name="Takaki Y."/>
            <person name="Nishi S."/>
            <person name="Shimamura S."/>
            <person name="Takai K."/>
        </authorList>
    </citation>
    <scope>NUCLEOTIDE SEQUENCE [LARGE SCALE GENOMIC DNA]</scope>
    <source>
        <strain evidence="1 2">ET2</strain>
    </source>
</reference>
<organism evidence="1 2">
    <name type="scientific">Mariprofundus micogutta</name>
    <dbReference type="NCBI Taxonomy" id="1921010"/>
    <lineage>
        <taxon>Bacteria</taxon>
        <taxon>Pseudomonadati</taxon>
        <taxon>Pseudomonadota</taxon>
        <taxon>Candidatius Mariprofundia</taxon>
        <taxon>Mariprofundales</taxon>
        <taxon>Mariprofundaceae</taxon>
        <taxon>Mariprofundus</taxon>
    </lineage>
</organism>
<dbReference type="AlphaFoldDB" id="A0A1L8CR23"/>
<evidence type="ECO:0000313" key="2">
    <source>
        <dbReference type="Proteomes" id="UP000231632"/>
    </source>
</evidence>
<name>A0A1L8CR23_9PROT</name>
<keyword evidence="2" id="KW-1185">Reference proteome</keyword>
<evidence type="ECO:0000313" key="1">
    <source>
        <dbReference type="EMBL" id="GAV21372.1"/>
    </source>
</evidence>